<dbReference type="PROSITE" id="PS50297">
    <property type="entry name" value="ANK_REP_REGION"/>
    <property type="match status" value="1"/>
</dbReference>
<evidence type="ECO:0000313" key="4">
    <source>
        <dbReference type="Proteomes" id="UP000008549"/>
    </source>
</evidence>
<organism evidence="3 4">
    <name type="scientific">Caenorhabditis briggsae</name>
    <dbReference type="NCBI Taxonomy" id="6238"/>
    <lineage>
        <taxon>Eukaryota</taxon>
        <taxon>Metazoa</taxon>
        <taxon>Ecdysozoa</taxon>
        <taxon>Nematoda</taxon>
        <taxon>Chromadorea</taxon>
        <taxon>Rhabditida</taxon>
        <taxon>Rhabditina</taxon>
        <taxon>Rhabditomorpha</taxon>
        <taxon>Rhabditoidea</taxon>
        <taxon>Rhabditidae</taxon>
        <taxon>Peloderinae</taxon>
        <taxon>Caenorhabditis</taxon>
    </lineage>
</organism>
<dbReference type="Pfam" id="PF12796">
    <property type="entry name" value="Ank_2"/>
    <property type="match status" value="1"/>
</dbReference>
<dbReference type="GeneID" id="8584620"/>
<dbReference type="eggNOG" id="KOG2745">
    <property type="taxonomic scope" value="Eukaryota"/>
</dbReference>
<dbReference type="RefSeq" id="XP_045100868.1">
    <property type="nucleotide sequence ID" value="XM_045244504.1"/>
</dbReference>
<keyword evidence="4" id="KW-1185">Reference proteome</keyword>
<protein>
    <submittedName>
        <fullName evidence="3">Protein CBG09197</fullName>
    </submittedName>
</protein>
<proteinExistence type="predicted"/>
<keyword evidence="2" id="KW-0472">Membrane</keyword>
<dbReference type="InParanoid" id="H8WH62"/>
<reference evidence="3 4" key="1">
    <citation type="journal article" date="2003" name="PLoS Biol.">
        <title>The genome sequence of Caenorhabditis briggsae: a platform for comparative genomics.</title>
        <authorList>
            <person name="Stein L.D."/>
            <person name="Bao Z."/>
            <person name="Blasiar D."/>
            <person name="Blumenthal T."/>
            <person name="Brent M.R."/>
            <person name="Chen N."/>
            <person name="Chinwalla A."/>
            <person name="Clarke L."/>
            <person name="Clee C."/>
            <person name="Coghlan A."/>
            <person name="Coulson A."/>
            <person name="D'Eustachio P."/>
            <person name="Fitch D.H."/>
            <person name="Fulton L.A."/>
            <person name="Fulton R.E."/>
            <person name="Griffiths-Jones S."/>
            <person name="Harris T.W."/>
            <person name="Hillier L.W."/>
            <person name="Kamath R."/>
            <person name="Kuwabara P.E."/>
            <person name="Mardis E.R."/>
            <person name="Marra M.A."/>
            <person name="Miner T.L."/>
            <person name="Minx P."/>
            <person name="Mullikin J.C."/>
            <person name="Plumb R.W."/>
            <person name="Rogers J."/>
            <person name="Schein J.E."/>
            <person name="Sohrmann M."/>
            <person name="Spieth J."/>
            <person name="Stajich J.E."/>
            <person name="Wei C."/>
            <person name="Willey D."/>
            <person name="Wilson R.K."/>
            <person name="Durbin R."/>
            <person name="Waterston R.H."/>
        </authorList>
    </citation>
    <scope>NUCLEOTIDE SEQUENCE [LARGE SCALE GENOMIC DNA]</scope>
    <source>
        <strain evidence="3 4">AF16</strain>
    </source>
</reference>
<evidence type="ECO:0000256" key="2">
    <source>
        <dbReference type="SAM" id="Phobius"/>
    </source>
</evidence>
<dbReference type="Proteomes" id="UP000008549">
    <property type="component" value="Unassembled WGS sequence"/>
</dbReference>
<dbReference type="WormBase" id="CBG09197">
    <property type="protein sequence ID" value="CBP28546"/>
    <property type="gene ID" value="WBGene00030827"/>
</dbReference>
<dbReference type="PANTHER" id="PTHR22956:SF17">
    <property type="entry name" value="ANKYRIN REPEAT-CONTAINING PROTEIN F37A4.4-RELATED"/>
    <property type="match status" value="1"/>
</dbReference>
<feature type="repeat" description="ANK" evidence="1">
    <location>
        <begin position="466"/>
        <end position="498"/>
    </location>
</feature>
<dbReference type="EMBL" id="HE601477">
    <property type="protein sequence ID" value="CCG58600.1"/>
    <property type="status" value="JOINED"/>
    <property type="molecule type" value="Genomic_DNA"/>
</dbReference>
<evidence type="ECO:0000313" key="5">
    <source>
        <dbReference type="WormBase" id="CBG09197"/>
    </source>
</evidence>
<dbReference type="SUPFAM" id="SSF48403">
    <property type="entry name" value="Ankyrin repeat"/>
    <property type="match status" value="1"/>
</dbReference>
<keyword evidence="1" id="KW-0040">ANK repeat</keyword>
<sequence length="671" mass="76674">MAEGNQQDAFLGLAPEDEKFAKNLIAKLALSSLSLPLTVTRTLIQLGHEPFPLSTGKTLICAGRNAYFLPNAFSYMTMRRTWMKRMNRPTVTTMLILMILEKILSSAASQVSNDLNCLTSKNFKISRIHEILNFLETLFTSREHESFLLESKEIMSQFSNMRDAFIKVNDFLEKNRDKDFSGDPNNPVLKLKEPAKVAATFGSGVRALFPVWLVYQHRGQFLETANFSKNVQDLIGSSNNDSVTRNFWATGSASLEIRNLVGQMDALNSWSEYVQDKDILEFRNVFELAKNITGFKGQDKTFSHISKQLWEYDSDDLDFDQALNNSEHLLELNLDFTNFEGELQAAKLSFLEIKDYFDEIFGLKTEEEDGKIIENSYLLVICISIPVFFLLVICIFGKYTPAHALPNACPFLVNPCRCLSKVCSKLFFMDRQDGQNALIEAVREIHASHVREIVRGGAYINVYSQHGNTCLHMATKRGYAEIVEILIKNGADRSLLNSQNKTPEQMLNTSYRTTQTDSRKLENYEKIEKIYKKSKNKKYRIRVPDIFPSSSFHIFADKNTDDELTNRFMNQFSAIVMISLVTLVTTHGGIILEQFPEKSQFNIGSHPYLHAHLGPLFIIHDGQTNLESYKNDTDKMYTLFTEEEFIHFMLKRMINVDKSENPISVLVDGED</sequence>
<dbReference type="PANTHER" id="PTHR22956">
    <property type="entry name" value="ANKYRIN REPEAT-CONTAINING PROTEIN F37A4.4-RELATED-RELATED"/>
    <property type="match status" value="1"/>
</dbReference>
<evidence type="ECO:0000256" key="1">
    <source>
        <dbReference type="PROSITE-ProRule" id="PRU00023"/>
    </source>
</evidence>
<dbReference type="Gene3D" id="1.25.40.20">
    <property type="entry name" value="Ankyrin repeat-containing domain"/>
    <property type="match status" value="1"/>
</dbReference>
<dbReference type="PROSITE" id="PS50088">
    <property type="entry name" value="ANK_REPEAT"/>
    <property type="match status" value="1"/>
</dbReference>
<dbReference type="KEGG" id="cbr:CBG_09197"/>
<feature type="transmembrane region" description="Helical" evidence="2">
    <location>
        <begin position="572"/>
        <end position="592"/>
    </location>
</feature>
<keyword evidence="2" id="KW-1133">Transmembrane helix</keyword>
<keyword evidence="2" id="KW-0812">Transmembrane</keyword>
<dbReference type="InterPro" id="IPR036770">
    <property type="entry name" value="Ankyrin_rpt-contain_sf"/>
</dbReference>
<dbReference type="SMART" id="SM00248">
    <property type="entry name" value="ANK"/>
    <property type="match status" value="2"/>
</dbReference>
<dbReference type="InterPro" id="IPR002110">
    <property type="entry name" value="Ankyrin_rpt"/>
</dbReference>
<feature type="transmembrane region" description="Helical" evidence="2">
    <location>
        <begin position="377"/>
        <end position="396"/>
    </location>
</feature>
<name>H8WH62_CAEBR</name>
<dbReference type="OMA" id="IWIEERT"/>
<dbReference type="AlphaFoldDB" id="H8WH62"/>
<reference evidence="3 4" key="2">
    <citation type="journal article" date="2011" name="PLoS Genet.">
        <title>Caenorhabditis briggsae recombinant inbred line genotypes reveal inter-strain incompatibility and the evolution of recombination.</title>
        <authorList>
            <person name="Ross J.A."/>
            <person name="Koboldt D.C."/>
            <person name="Staisch J.E."/>
            <person name="Chamberlin H.M."/>
            <person name="Gupta B.P."/>
            <person name="Miller R.D."/>
            <person name="Baird S.E."/>
            <person name="Haag E.S."/>
        </authorList>
    </citation>
    <scope>NUCLEOTIDE SEQUENCE [LARGE SCALE GENOMIC DNA]</scope>
    <source>
        <strain evidence="3 4">AF16</strain>
    </source>
</reference>
<dbReference type="CTD" id="8584620"/>
<dbReference type="EMBL" id="HE601302">
    <property type="protein sequence ID" value="CCG58600.1"/>
    <property type="molecule type" value="Genomic_DNA"/>
</dbReference>
<dbReference type="InterPro" id="IPR053345">
    <property type="entry name" value="Ankyrin_repeat-containing"/>
</dbReference>
<accession>H8WH62</accession>
<gene>
    <name evidence="3 5" type="ORF">CBG09197</name>
    <name evidence="3" type="ORF">CBG_09197</name>
</gene>
<evidence type="ECO:0000313" key="3">
    <source>
        <dbReference type="EMBL" id="CCG58600.1"/>
    </source>
</evidence>